<dbReference type="NCBIfam" id="NF041281">
    <property type="entry name" value="TraA_gammapb"/>
    <property type="match status" value="1"/>
</dbReference>
<evidence type="ECO:0000256" key="1">
    <source>
        <dbReference type="SAM" id="Phobius"/>
    </source>
</evidence>
<protein>
    <recommendedName>
        <fullName evidence="4">Conjugal transfer protein TraA</fullName>
    </recommendedName>
</protein>
<feature type="transmembrane region" description="Helical" evidence="1">
    <location>
        <begin position="26"/>
        <end position="45"/>
    </location>
</feature>
<keyword evidence="1" id="KW-0812">Transmembrane</keyword>
<evidence type="ECO:0000313" key="3">
    <source>
        <dbReference type="Proteomes" id="UP001054801"/>
    </source>
</evidence>
<organism evidence="2 3">
    <name type="scientific">Thiothrix winogradskyi</name>
    <dbReference type="NCBI Taxonomy" id="96472"/>
    <lineage>
        <taxon>Bacteria</taxon>
        <taxon>Pseudomonadati</taxon>
        <taxon>Pseudomonadota</taxon>
        <taxon>Gammaproteobacteria</taxon>
        <taxon>Thiotrichales</taxon>
        <taxon>Thiotrichaceae</taxon>
        <taxon>Thiothrix</taxon>
    </lineage>
</organism>
<dbReference type="Proteomes" id="UP001054801">
    <property type="component" value="Chromosome"/>
</dbReference>
<keyword evidence="3" id="KW-1185">Reference proteome</keyword>
<keyword evidence="1" id="KW-1133">Transmembrane helix</keyword>
<dbReference type="InterPro" id="IPR059173">
    <property type="entry name" value="TraA_dom"/>
</dbReference>
<feature type="transmembrane region" description="Helical" evidence="1">
    <location>
        <begin position="66"/>
        <end position="84"/>
    </location>
</feature>
<sequence length="117" mass="12236">MTQTAIQAFDDVSTRLVLTLMDNKKLVIGVFAVALLLLLAFNVDAGTTATEFKPIYDKIKDWTSGYLGKAIALFAFLLGLGVGVAKQSPIAAIGGIVFALFVAFGPAVLEGIATATL</sequence>
<feature type="transmembrane region" description="Helical" evidence="1">
    <location>
        <begin position="90"/>
        <end position="109"/>
    </location>
</feature>
<evidence type="ECO:0000313" key="2">
    <source>
        <dbReference type="EMBL" id="UJS26409.1"/>
    </source>
</evidence>
<accession>A0ABY3T7D0</accession>
<evidence type="ECO:0008006" key="4">
    <source>
        <dbReference type="Google" id="ProtNLM"/>
    </source>
</evidence>
<gene>
    <name evidence="2" type="ORF">L2Y54_10310</name>
</gene>
<dbReference type="RefSeq" id="WP_236501800.1">
    <property type="nucleotide sequence ID" value="NZ_CP091244.1"/>
</dbReference>
<reference evidence="2" key="1">
    <citation type="journal article" date="2022" name="Microorganisms">
        <title>Two New Species of Filamentous Sulfur Bacteria of the Genus Thiothrix, Thiothrix winogradskyi sp. nov. and 'Candidatus Thiothrix sulfatifontis' sp. nov.</title>
        <authorList>
            <person name="Ravin N.V."/>
            <person name="Rossetti S."/>
            <person name="Beletsky A.V."/>
            <person name="Kadnikov V.V."/>
            <person name="Rudenko T.S."/>
            <person name="Smolyakov D.D."/>
            <person name="Moskvitina M.I."/>
            <person name="Gureeva M.V."/>
            <person name="Mardanov A.V."/>
            <person name="Grabovich M.Y."/>
        </authorList>
    </citation>
    <scope>NUCLEOTIDE SEQUENCE</scope>
    <source>
        <strain evidence="2">CT3</strain>
    </source>
</reference>
<name>A0ABY3T7D0_9GAMM</name>
<keyword evidence="1" id="KW-0472">Membrane</keyword>
<proteinExistence type="predicted"/>
<dbReference type="EMBL" id="CP091244">
    <property type="protein sequence ID" value="UJS26409.1"/>
    <property type="molecule type" value="Genomic_DNA"/>
</dbReference>